<organism evidence="10 11">
    <name type="scientific">Naumovozyma dairenensis (strain ATCC 10597 / BCRC 20456 / CBS 421 / NBRC 0211 / NRRL Y-12639)</name>
    <name type="common">Saccharomyces dairenensis</name>
    <dbReference type="NCBI Taxonomy" id="1071378"/>
    <lineage>
        <taxon>Eukaryota</taxon>
        <taxon>Fungi</taxon>
        <taxon>Dikarya</taxon>
        <taxon>Ascomycota</taxon>
        <taxon>Saccharomycotina</taxon>
        <taxon>Saccharomycetes</taxon>
        <taxon>Saccharomycetales</taxon>
        <taxon>Saccharomycetaceae</taxon>
        <taxon>Naumovozyma</taxon>
    </lineage>
</organism>
<keyword evidence="5 9" id="KW-1133">Transmembrane helix</keyword>
<evidence type="ECO:0000256" key="5">
    <source>
        <dbReference type="ARBA" id="ARBA00022989"/>
    </source>
</evidence>
<feature type="transmembrane region" description="Helical" evidence="9">
    <location>
        <begin position="338"/>
        <end position="361"/>
    </location>
</feature>
<dbReference type="Pfam" id="PF02537">
    <property type="entry name" value="CRCB"/>
    <property type="match status" value="2"/>
</dbReference>
<feature type="transmembrane region" description="Helical" evidence="9">
    <location>
        <begin position="306"/>
        <end position="326"/>
    </location>
</feature>
<evidence type="ECO:0000256" key="2">
    <source>
        <dbReference type="ARBA" id="ARBA00004651"/>
    </source>
</evidence>
<evidence type="ECO:0000313" key="11">
    <source>
        <dbReference type="Proteomes" id="UP000000689"/>
    </source>
</evidence>
<protein>
    <submittedName>
        <fullName evidence="10">Uncharacterized protein</fullName>
    </submittedName>
</protein>
<evidence type="ECO:0000313" key="10">
    <source>
        <dbReference type="EMBL" id="CCD22748.1"/>
    </source>
</evidence>
<comment type="catalytic activity">
    <reaction evidence="8">
        <text>fluoride(in) = fluoride(out)</text>
        <dbReference type="Rhea" id="RHEA:76159"/>
        <dbReference type="ChEBI" id="CHEBI:17051"/>
    </reaction>
    <physiologicalReaction direction="left-to-right" evidence="8">
        <dbReference type="Rhea" id="RHEA:76160"/>
    </physiologicalReaction>
</comment>
<keyword evidence="3" id="KW-1003">Cell membrane</keyword>
<feature type="transmembrane region" description="Helical" evidence="9">
    <location>
        <begin position="89"/>
        <end position="113"/>
    </location>
</feature>
<dbReference type="eggNOG" id="ENOG502QT5F">
    <property type="taxonomic scope" value="Eukaryota"/>
</dbReference>
<dbReference type="KEGG" id="ndi:NDAI_0A05930"/>
<feature type="transmembrane region" description="Helical" evidence="9">
    <location>
        <begin position="236"/>
        <end position="254"/>
    </location>
</feature>
<dbReference type="InterPro" id="IPR003691">
    <property type="entry name" value="FluC"/>
</dbReference>
<comment type="similarity">
    <text evidence="7">Belongs to the fluoride channel Fluc/FEX (TC 1.A.43) family.</text>
</comment>
<feature type="transmembrane region" description="Helical" evidence="9">
    <location>
        <begin position="20"/>
        <end position="39"/>
    </location>
</feature>
<dbReference type="GO" id="GO:0005886">
    <property type="term" value="C:plasma membrane"/>
    <property type="evidence" value="ECO:0007669"/>
    <property type="project" value="UniProtKB-SubCell"/>
</dbReference>
<evidence type="ECO:0000256" key="4">
    <source>
        <dbReference type="ARBA" id="ARBA00022692"/>
    </source>
</evidence>
<keyword evidence="11" id="KW-1185">Reference proteome</keyword>
<gene>
    <name evidence="10" type="primary">NDAI0A05930</name>
    <name evidence="10" type="ordered locus">NDAI_0A05930</name>
</gene>
<comment type="subcellular location">
    <subcellularLocation>
        <location evidence="2">Cell membrane</location>
        <topology evidence="2">Multi-pass membrane protein</topology>
    </subcellularLocation>
</comment>
<dbReference type="OMA" id="CYDLQHV"/>
<evidence type="ECO:0000256" key="9">
    <source>
        <dbReference type="SAM" id="Phobius"/>
    </source>
</evidence>
<reference evidence="10 11" key="1">
    <citation type="journal article" date="2011" name="Proc. Natl. Acad. Sci. U.S.A.">
        <title>Evolutionary erosion of yeast sex chromosomes by mating-type switching accidents.</title>
        <authorList>
            <person name="Gordon J.L."/>
            <person name="Armisen D."/>
            <person name="Proux-Wera E."/>
            <person name="Oheigeartaigh S.S."/>
            <person name="Byrne K.P."/>
            <person name="Wolfe K.H."/>
        </authorList>
    </citation>
    <scope>NUCLEOTIDE SEQUENCE [LARGE SCALE GENOMIC DNA]</scope>
    <source>
        <strain evidence="11">ATCC 10597 / BCRC 20456 / CBS 421 / NBRC 0211 / NRRL Y-12639</strain>
    </source>
</reference>
<comment type="function">
    <text evidence="1">Fluoride channel required for the rapid expulsion of cytoplasmic fluoride.</text>
</comment>
<evidence type="ECO:0000256" key="1">
    <source>
        <dbReference type="ARBA" id="ARBA00002598"/>
    </source>
</evidence>
<feature type="transmembrane region" description="Helical" evidence="9">
    <location>
        <begin position="134"/>
        <end position="155"/>
    </location>
</feature>
<dbReference type="Proteomes" id="UP000000689">
    <property type="component" value="Chromosome 1"/>
</dbReference>
<dbReference type="GeneID" id="11494582"/>
<dbReference type="PANTHER" id="PTHR28259">
    <property type="entry name" value="FLUORIDE EXPORT PROTEIN 1-RELATED"/>
    <property type="match status" value="1"/>
</dbReference>
<dbReference type="EMBL" id="HE580267">
    <property type="protein sequence ID" value="CCD22748.1"/>
    <property type="molecule type" value="Genomic_DNA"/>
</dbReference>
<dbReference type="GO" id="GO:1903425">
    <property type="term" value="F:fluoride transmembrane transporter activity"/>
    <property type="evidence" value="ECO:0007669"/>
    <property type="project" value="TreeGrafter"/>
</dbReference>
<feature type="transmembrane region" description="Helical" evidence="9">
    <location>
        <begin position="60"/>
        <end position="83"/>
    </location>
</feature>
<evidence type="ECO:0000256" key="3">
    <source>
        <dbReference type="ARBA" id="ARBA00022475"/>
    </source>
</evidence>
<accession>G0W4L0</accession>
<dbReference type="AlphaFoldDB" id="G0W4L0"/>
<evidence type="ECO:0000256" key="7">
    <source>
        <dbReference type="ARBA" id="ARBA00035120"/>
    </source>
</evidence>
<feature type="transmembrane region" description="Helical" evidence="9">
    <location>
        <begin position="208"/>
        <end position="229"/>
    </location>
</feature>
<keyword evidence="6 9" id="KW-0472">Membrane</keyword>
<sequence>MTTSDTITRLWPKTLQTKYGSILHSILSFITFTILGNYARAGVTALATYQPSYVSSGSVLWSNLTGCIIMGILQELTVAPGWFPLELQPLFVALTTGFCGSFTSYSSMMLELFKHSTNTAMESSSSHWKNHAYSMLEFMSVLFVQLLVSMASLIFGRKLATDVIIRYGSVETERPSTDEDKEMDPEAEMINATEPRPSVKTILLWTDILSYLLAVPLLILIIVLASYYGNYSRAKWTLPPLFGIFGSFLRFWLANQYNGKSIHFPWGTFIGNVFSTLLIAILTMVQRGKLHANAIIPIVHGKNACLIVSALINGFCGSLSTISTFINEGYKLSFEDTMIYYFISIFVSYCCIVITLGSYAWSKGLVSPVC</sequence>
<dbReference type="HOGENOM" id="CLU_030507_1_2_1"/>
<evidence type="ECO:0000256" key="8">
    <source>
        <dbReference type="ARBA" id="ARBA00035585"/>
    </source>
</evidence>
<name>G0W4L0_NAUDC</name>
<evidence type="ECO:0000256" key="6">
    <source>
        <dbReference type="ARBA" id="ARBA00023136"/>
    </source>
</evidence>
<dbReference type="OrthoDB" id="409792at2759"/>
<keyword evidence="4 9" id="KW-0812">Transmembrane</keyword>
<feature type="transmembrane region" description="Helical" evidence="9">
    <location>
        <begin position="266"/>
        <end position="285"/>
    </location>
</feature>
<dbReference type="STRING" id="1071378.G0W4L0"/>
<dbReference type="PANTHER" id="PTHR28259:SF1">
    <property type="entry name" value="FLUORIDE EXPORT PROTEIN 1-RELATED"/>
    <property type="match status" value="1"/>
</dbReference>
<proteinExistence type="inferred from homology"/>
<dbReference type="RefSeq" id="XP_003667991.1">
    <property type="nucleotide sequence ID" value="XM_003667943.1"/>
</dbReference>